<dbReference type="PANTHER" id="PTHR30287">
    <property type="entry name" value="MEMBRANE COMPONENT OF PREDICTED ABC SUPERFAMILY METABOLITE UPTAKE TRANSPORTER"/>
    <property type="match status" value="1"/>
</dbReference>
<feature type="transmembrane region" description="Helical" evidence="6">
    <location>
        <begin position="977"/>
        <end position="1000"/>
    </location>
</feature>
<name>A0A2T5C0X5_9BACT</name>
<comment type="subcellular location">
    <subcellularLocation>
        <location evidence="1">Cell membrane</location>
        <topology evidence="1">Multi-pass membrane protein</topology>
    </subcellularLocation>
</comment>
<comment type="caution">
    <text evidence="8">The sequence shown here is derived from an EMBL/GenBank/DDBJ whole genome shotgun (WGS) entry which is preliminary data.</text>
</comment>
<dbReference type="OrthoDB" id="1108902at2"/>
<proteinExistence type="predicted"/>
<evidence type="ECO:0000259" key="7">
    <source>
        <dbReference type="Pfam" id="PF02687"/>
    </source>
</evidence>
<evidence type="ECO:0000313" key="8">
    <source>
        <dbReference type="EMBL" id="PTN08219.1"/>
    </source>
</evidence>
<reference evidence="8 9" key="1">
    <citation type="submission" date="2018-04" db="EMBL/GenBank/DDBJ databases">
        <title>Genomic Encyclopedia of Archaeal and Bacterial Type Strains, Phase II (KMG-II): from individual species to whole genera.</title>
        <authorList>
            <person name="Goeker M."/>
        </authorList>
    </citation>
    <scope>NUCLEOTIDE SEQUENCE [LARGE SCALE GENOMIC DNA]</scope>
    <source>
        <strain evidence="8 9">DSM 28823</strain>
    </source>
</reference>
<gene>
    <name evidence="8" type="ORF">C8N47_110105</name>
</gene>
<feature type="transmembrane region" description="Helical" evidence="6">
    <location>
        <begin position="20"/>
        <end position="39"/>
    </location>
</feature>
<evidence type="ECO:0000256" key="3">
    <source>
        <dbReference type="ARBA" id="ARBA00022692"/>
    </source>
</evidence>
<keyword evidence="3 6" id="KW-0812">Transmembrane</keyword>
<sequence length="1047" mass="115616">MNDRTLAHKNILHYARYYKLAAVAILIAVMVIGGSLLTGNSVRSTLVNRVNERLGNTETVIFPQSSFLAEEFASSPVFGSSARGILLTNGFLSVSGRLVPVTVWGVDDMNIAAGSAKINPALSQEIGANLPGDLVLRLPASGLIPRGSLFVSESYTTSLRLSFDGIVSSEEGGNISLKNEQIIPFNLFINRADLAEAMETEGKINLILTDQKMTENELNESWNPSVSGLKVSAHDGFTEISSDRVFLPENVVKDICENNVHTNRLFSYLANSIRKTDESIPYSFVTAMDSYSEEHLKSDEIILSDYSAKRLNAQMGDSVWISYYTATALKNLKEDSLKLSVRKIVPIAELQADSTLSADFPGLSNVDRCTEWDADLPINMDLISKEDEDYWATYRSTPKAIISYQAIADKWKNAYGAATAVRIENGQPDLSKITAEEFGIQLIYPREAGLYAARNGVDFSSLFLSLGFFIILSAMLLLIIPFSEMIYQRRHEIALLKAIGYPRKRIVRILWTESAPVIVISAIGGVVAGFLYTALVMWLLGNVWQGATHTEGFGVYLNLQTILIGLFVGLLLSFGLIHRVIIRSLRERKQLKPVTSRKRLKTGAITASILSIILLLINIIVLQSVAVFMVIGVILIGTFALWGNFLLATMGNSCSTKLSTDKLKWKTIQANKKQAVLAFFSLAMGIFIVFSVGLNRQDFSDHSKILNGTGGYSLWCESSVPVYYDMNSPEGKAKLRLTDLPANTEVLQCLRHQADEASCLNLNKVSTPTVLAVDMAQLEASHFKIQKSLNDWNREQLFARMKTAADTVYPALVDATVLQWSLVKSIGDTLHYQADNGKDIAVQIVGTIANSVFQGNILMDRNLFSEIWKANSGSEVFLVKTSDEQVQSTKKLLTQALNEYGVIVTSTNDRLRQFNSVTDTYLSIFMTLGGLGLLLGIVAFIIVIRKNLTTRESEIKLYFTLGFNSAKIGQLLYRENLLVPVYALVAGIVGSLVAVAPNIPVVSLEVWLMALILSLFFLICIVLFVKKVVLREVSTIERQTDHLDKNP</sequence>
<evidence type="ECO:0000256" key="4">
    <source>
        <dbReference type="ARBA" id="ARBA00022989"/>
    </source>
</evidence>
<feature type="transmembrane region" description="Helical" evidence="6">
    <location>
        <begin position="462"/>
        <end position="482"/>
    </location>
</feature>
<dbReference type="EMBL" id="QAAD01000010">
    <property type="protein sequence ID" value="PTN08219.1"/>
    <property type="molecule type" value="Genomic_DNA"/>
</dbReference>
<feature type="transmembrane region" description="Helical" evidence="6">
    <location>
        <begin position="1006"/>
        <end position="1025"/>
    </location>
</feature>
<evidence type="ECO:0000313" key="9">
    <source>
        <dbReference type="Proteomes" id="UP000243525"/>
    </source>
</evidence>
<keyword evidence="5 6" id="KW-0472">Membrane</keyword>
<feature type="transmembrane region" description="Helical" evidence="6">
    <location>
        <begin position="561"/>
        <end position="582"/>
    </location>
</feature>
<feature type="transmembrane region" description="Helical" evidence="6">
    <location>
        <begin position="627"/>
        <end position="654"/>
    </location>
</feature>
<feature type="transmembrane region" description="Helical" evidence="6">
    <location>
        <begin position="515"/>
        <end position="541"/>
    </location>
</feature>
<evidence type="ECO:0000256" key="1">
    <source>
        <dbReference type="ARBA" id="ARBA00004651"/>
    </source>
</evidence>
<dbReference type="GO" id="GO:0005886">
    <property type="term" value="C:plasma membrane"/>
    <property type="evidence" value="ECO:0007669"/>
    <property type="project" value="UniProtKB-SubCell"/>
</dbReference>
<evidence type="ECO:0000256" key="5">
    <source>
        <dbReference type="ARBA" id="ARBA00023136"/>
    </source>
</evidence>
<accession>A0A2T5C0X5</accession>
<feature type="transmembrane region" description="Helical" evidence="6">
    <location>
        <begin position="675"/>
        <end position="694"/>
    </location>
</feature>
<keyword evidence="4 6" id="KW-1133">Transmembrane helix</keyword>
<protein>
    <submittedName>
        <fullName evidence="8">Putative ABC transport system permease protein</fullName>
    </submittedName>
</protein>
<keyword evidence="2" id="KW-1003">Cell membrane</keyword>
<feature type="transmembrane region" description="Helical" evidence="6">
    <location>
        <begin position="921"/>
        <end position="944"/>
    </location>
</feature>
<dbReference type="RefSeq" id="WP_107822661.1">
    <property type="nucleotide sequence ID" value="NZ_QAAD01000010.1"/>
</dbReference>
<dbReference type="PANTHER" id="PTHR30287:SF2">
    <property type="entry name" value="BLL1001 PROTEIN"/>
    <property type="match status" value="1"/>
</dbReference>
<evidence type="ECO:0000256" key="2">
    <source>
        <dbReference type="ARBA" id="ARBA00022475"/>
    </source>
</evidence>
<dbReference type="InterPro" id="IPR003838">
    <property type="entry name" value="ABC3_permease_C"/>
</dbReference>
<dbReference type="Pfam" id="PF02687">
    <property type="entry name" value="FtsX"/>
    <property type="match status" value="1"/>
</dbReference>
<dbReference type="Proteomes" id="UP000243525">
    <property type="component" value="Unassembled WGS sequence"/>
</dbReference>
<dbReference type="InterPro" id="IPR038766">
    <property type="entry name" value="Membrane_comp_ABC_pdt"/>
</dbReference>
<feature type="domain" description="ABC3 transporter permease C-terminal" evidence="7">
    <location>
        <begin position="465"/>
        <end position="576"/>
    </location>
</feature>
<evidence type="ECO:0000256" key="6">
    <source>
        <dbReference type="SAM" id="Phobius"/>
    </source>
</evidence>
<dbReference type="AlphaFoldDB" id="A0A2T5C0X5"/>
<organism evidence="8 9">
    <name type="scientific">Mangrovibacterium marinum</name>
    <dbReference type="NCBI Taxonomy" id="1639118"/>
    <lineage>
        <taxon>Bacteria</taxon>
        <taxon>Pseudomonadati</taxon>
        <taxon>Bacteroidota</taxon>
        <taxon>Bacteroidia</taxon>
        <taxon>Marinilabiliales</taxon>
        <taxon>Prolixibacteraceae</taxon>
        <taxon>Mangrovibacterium</taxon>
    </lineage>
</organism>
<feature type="transmembrane region" description="Helical" evidence="6">
    <location>
        <begin position="603"/>
        <end position="621"/>
    </location>
</feature>
<keyword evidence="9" id="KW-1185">Reference proteome</keyword>